<organism evidence="1 2">
    <name type="scientific">Acaulospora colombiana</name>
    <dbReference type="NCBI Taxonomy" id="27376"/>
    <lineage>
        <taxon>Eukaryota</taxon>
        <taxon>Fungi</taxon>
        <taxon>Fungi incertae sedis</taxon>
        <taxon>Mucoromycota</taxon>
        <taxon>Glomeromycotina</taxon>
        <taxon>Glomeromycetes</taxon>
        <taxon>Diversisporales</taxon>
        <taxon>Acaulosporaceae</taxon>
        <taxon>Acaulospora</taxon>
    </lineage>
</organism>
<dbReference type="EMBL" id="CAJVPT010067588">
    <property type="protein sequence ID" value="CAG8775180.1"/>
    <property type="molecule type" value="Genomic_DNA"/>
</dbReference>
<evidence type="ECO:0000313" key="2">
    <source>
        <dbReference type="Proteomes" id="UP000789525"/>
    </source>
</evidence>
<feature type="non-terminal residue" evidence="1">
    <location>
        <position position="193"/>
    </location>
</feature>
<comment type="caution">
    <text evidence="1">The sequence shown here is derived from an EMBL/GenBank/DDBJ whole genome shotgun (WGS) entry which is preliminary data.</text>
</comment>
<gene>
    <name evidence="1" type="ORF">ACOLOM_LOCUS14046</name>
</gene>
<evidence type="ECO:0000313" key="1">
    <source>
        <dbReference type="EMBL" id="CAG8775180.1"/>
    </source>
</evidence>
<accession>A0ACA9R342</accession>
<keyword evidence="2" id="KW-1185">Reference proteome</keyword>
<reference evidence="1" key="1">
    <citation type="submission" date="2021-06" db="EMBL/GenBank/DDBJ databases">
        <authorList>
            <person name="Kallberg Y."/>
            <person name="Tangrot J."/>
            <person name="Rosling A."/>
        </authorList>
    </citation>
    <scope>NUCLEOTIDE SEQUENCE</scope>
    <source>
        <strain evidence="1">CL356</strain>
    </source>
</reference>
<proteinExistence type="predicted"/>
<name>A0ACA9R342_9GLOM</name>
<sequence>MTAVSDEEERRRLLHLALVLLPKHHRSTMEVFFAFLKWVALFSSIDSAGSKMDIPNLSTVIAPSILSSKSQDPLRDHSFAVIAVVTQILEEQDAFNRVPPECLQILSDKKDFVKCANESSKDLLKKCAQHFRGKRNADGTKSPVLSPTSLQFSPGTLHTQKSEGSLDARGRAQAERKGLRDSKSLERKEPRER</sequence>
<protein>
    <submittedName>
        <fullName evidence="1">242_t:CDS:1</fullName>
    </submittedName>
</protein>
<dbReference type="Proteomes" id="UP000789525">
    <property type="component" value="Unassembled WGS sequence"/>
</dbReference>